<dbReference type="Proteomes" id="UP000743107">
    <property type="component" value="Unassembled WGS sequence"/>
</dbReference>
<dbReference type="EMBL" id="JADOFV010000001">
    <property type="protein sequence ID" value="MBF7126441.1"/>
    <property type="molecule type" value="Genomic_DNA"/>
</dbReference>
<dbReference type="InterPro" id="IPR006490">
    <property type="entry name" value="Maj_tail_phi13"/>
</dbReference>
<comment type="caution">
    <text evidence="3">The sequence shown here is derived from an EMBL/GenBank/DDBJ whole genome shotgun (WGS) entry which is preliminary data.</text>
</comment>
<evidence type="ECO:0000313" key="3">
    <source>
        <dbReference type="EMBL" id="MBF7126441.1"/>
    </source>
</evidence>
<evidence type="ECO:0000256" key="1">
    <source>
        <dbReference type="SAM" id="MobiDB-lite"/>
    </source>
</evidence>
<dbReference type="RefSeq" id="WP_159251211.1">
    <property type="nucleotide sequence ID" value="NZ_JADOFS010000001.1"/>
</dbReference>
<accession>A0A6L5A4A8</accession>
<organism evidence="3 5">
    <name type="scientific">Pediococcus pentosaceus</name>
    <dbReference type="NCBI Taxonomy" id="1255"/>
    <lineage>
        <taxon>Bacteria</taxon>
        <taxon>Bacillati</taxon>
        <taxon>Bacillota</taxon>
        <taxon>Bacilli</taxon>
        <taxon>Lactobacillales</taxon>
        <taxon>Lactobacillaceae</taxon>
        <taxon>Pediococcus</taxon>
    </lineage>
</organism>
<name>A0A6L5A4A8_PEDPE</name>
<evidence type="ECO:0000313" key="5">
    <source>
        <dbReference type="Proteomes" id="UP000743107"/>
    </source>
</evidence>
<dbReference type="Proteomes" id="UP000472573">
    <property type="component" value="Unassembled WGS sequence"/>
</dbReference>
<evidence type="ECO:0000313" key="4">
    <source>
        <dbReference type="Proteomes" id="UP000472573"/>
    </source>
</evidence>
<reference evidence="3" key="4">
    <citation type="submission" date="2020-11" db="EMBL/GenBank/DDBJ databases">
        <title>Antibiotic susceptibility profiles of Pediococcus pentosaceus from various origins and their implications for the safety assessment of strains with food-technology applications.</title>
        <authorList>
            <person name="Shani N."/>
            <person name="Oberhaensli S."/>
            <person name="Arias E."/>
        </authorList>
    </citation>
    <scope>NUCLEOTIDE SEQUENCE</scope>
    <source>
        <strain evidence="3">FAM 19164</strain>
    </source>
</reference>
<reference evidence="4" key="3">
    <citation type="submission" date="2020-03" db="EMBL/GenBank/DDBJ databases">
        <title>SpeciesPrimer: A bioinformatics pipeline dedicated to the design of qPCR primers for the quantification of bacterial species.</title>
        <authorList>
            <person name="Dreier M."/>
            <person name="Berthoud H."/>
            <person name="Shani N."/>
            <person name="Wechsler D."/>
            <person name="Junier P."/>
        </authorList>
    </citation>
    <scope>NUCLEOTIDE SEQUENCE [LARGE SCALE GENOMIC DNA]</scope>
    <source>
        <strain evidence="4">FAM13073</strain>
    </source>
</reference>
<reference evidence="2 4" key="1">
    <citation type="submission" date="2019-10" db="EMBL/GenBank/DDBJ databases">
        <authorList>
            <person name="Irmler S."/>
            <person name="Berthoud H."/>
            <person name="Roetschi A."/>
            <person name="Arias E."/>
            <person name="Shani N."/>
            <person name="Wuethrich D."/>
            <person name="Bruggmann R."/>
        </authorList>
    </citation>
    <scope>NUCLEOTIDE SEQUENCE [LARGE SCALE GENOMIC DNA]</scope>
    <source>
        <strain evidence="2 4">FAM13073</strain>
    </source>
</reference>
<keyword evidence="4" id="KW-1185">Reference proteome</keyword>
<sequence length="217" mass="23442">MFVGYKRLKIQPFNEDGTKKGDLIIVEGKRHEGGTTTAEISGLTKDSTKVSASNVDYYVARGGVGDIKVQLGILDLPEKTADILSGFRVDENGIAYAGEDTMPPLCAIEMETKEDTGEIALAGFYTGNFGREKINFQTLDSSKTYTPEAETWNFTPGSSTAADETNGESMQKFIGNANTDSDAIKIFEDQLFNPKNGSDTDPDDKVETAKVGQAKIA</sequence>
<gene>
    <name evidence="2" type="ORF">GBO79_01890</name>
    <name evidence="3" type="ORF">ITQ97_01130</name>
</gene>
<reference evidence="2" key="2">
    <citation type="submission" date="2019-12" db="EMBL/GenBank/DDBJ databases">
        <title>SpeciesPrimer: A bioinformatics pipeline dedicated to the design of qPCR primers for the quantification of bacterial species.</title>
        <authorList>
            <person name="Dreier M."/>
            <person name="Berthoud H."/>
            <person name="Shani N."/>
            <person name="Wechsler D."/>
            <person name="Junier P."/>
        </authorList>
    </citation>
    <scope>NUCLEOTIDE SEQUENCE</scope>
    <source>
        <strain evidence="2">FAM13073</strain>
    </source>
</reference>
<dbReference type="Pfam" id="PF04630">
    <property type="entry name" value="Phage_TTP_1"/>
    <property type="match status" value="1"/>
</dbReference>
<proteinExistence type="predicted"/>
<dbReference type="InterPro" id="IPR006724">
    <property type="entry name" value="Phage_TTP"/>
</dbReference>
<feature type="region of interest" description="Disordered" evidence="1">
    <location>
        <begin position="192"/>
        <end position="217"/>
    </location>
</feature>
<dbReference type="NCBIfam" id="TIGR01603">
    <property type="entry name" value="maj_tail_phi13"/>
    <property type="match status" value="1"/>
</dbReference>
<evidence type="ECO:0000313" key="2">
    <source>
        <dbReference type="EMBL" id="KAF0415094.1"/>
    </source>
</evidence>
<dbReference type="AlphaFoldDB" id="A0A6L5A4A8"/>
<protein>
    <submittedName>
        <fullName evidence="3">Phage tail protein</fullName>
    </submittedName>
</protein>
<dbReference type="EMBL" id="WENB01000001">
    <property type="protein sequence ID" value="KAF0415094.1"/>
    <property type="molecule type" value="Genomic_DNA"/>
</dbReference>